<evidence type="ECO:0000313" key="11">
    <source>
        <dbReference type="Proteomes" id="UP000187506"/>
    </source>
</evidence>
<comment type="similarity">
    <text evidence="2">Belongs to the MscS (TC 1.A.23) family.</text>
</comment>
<dbReference type="SUPFAM" id="SSF50182">
    <property type="entry name" value="Sm-like ribonucleoproteins"/>
    <property type="match status" value="1"/>
</dbReference>
<dbReference type="InterPro" id="IPR049278">
    <property type="entry name" value="MS_channel_C"/>
</dbReference>
<dbReference type="InterPro" id="IPR011014">
    <property type="entry name" value="MscS_channel_TM-2"/>
</dbReference>
<dbReference type="Proteomes" id="UP000187506">
    <property type="component" value="Chromosome"/>
</dbReference>
<dbReference type="SUPFAM" id="SSF82689">
    <property type="entry name" value="Mechanosensitive channel protein MscS (YggB), C-terminal domain"/>
    <property type="match status" value="1"/>
</dbReference>
<feature type="transmembrane region" description="Helical" evidence="7">
    <location>
        <begin position="20"/>
        <end position="43"/>
    </location>
</feature>
<dbReference type="InterPro" id="IPR011066">
    <property type="entry name" value="MscS_channel_C_sf"/>
</dbReference>
<evidence type="ECO:0000259" key="9">
    <source>
        <dbReference type="Pfam" id="PF21082"/>
    </source>
</evidence>
<keyword evidence="5 7" id="KW-1133">Transmembrane helix</keyword>
<organism evidence="10 11">
    <name type="scientific">Lacinutrix venerupis</name>
    <dbReference type="NCBI Taxonomy" id="1486034"/>
    <lineage>
        <taxon>Bacteria</taxon>
        <taxon>Pseudomonadati</taxon>
        <taxon>Bacteroidota</taxon>
        <taxon>Flavobacteriia</taxon>
        <taxon>Flavobacteriales</taxon>
        <taxon>Flavobacteriaceae</taxon>
        <taxon>Lacinutrix</taxon>
    </lineage>
</organism>
<dbReference type="Pfam" id="PF21082">
    <property type="entry name" value="MS_channel_3rd"/>
    <property type="match status" value="1"/>
</dbReference>
<evidence type="ECO:0000256" key="6">
    <source>
        <dbReference type="ARBA" id="ARBA00023136"/>
    </source>
</evidence>
<dbReference type="Gene3D" id="3.30.70.100">
    <property type="match status" value="1"/>
</dbReference>
<evidence type="ECO:0000256" key="1">
    <source>
        <dbReference type="ARBA" id="ARBA00004651"/>
    </source>
</evidence>
<accession>A0AAC9PW06</accession>
<dbReference type="EMBL" id="CP019352">
    <property type="protein sequence ID" value="APY00277.1"/>
    <property type="molecule type" value="Genomic_DNA"/>
</dbReference>
<evidence type="ECO:0000256" key="3">
    <source>
        <dbReference type="ARBA" id="ARBA00022475"/>
    </source>
</evidence>
<evidence type="ECO:0000256" key="2">
    <source>
        <dbReference type="ARBA" id="ARBA00008017"/>
    </source>
</evidence>
<feature type="domain" description="Mechanosensitive ion channel MscS C-terminal" evidence="9">
    <location>
        <begin position="188"/>
        <end position="273"/>
    </location>
</feature>
<dbReference type="InterPro" id="IPR010920">
    <property type="entry name" value="LSM_dom_sf"/>
</dbReference>
<dbReference type="InterPro" id="IPR023408">
    <property type="entry name" value="MscS_beta-dom_sf"/>
</dbReference>
<dbReference type="GO" id="GO:0005886">
    <property type="term" value="C:plasma membrane"/>
    <property type="evidence" value="ECO:0007669"/>
    <property type="project" value="UniProtKB-SubCell"/>
</dbReference>
<dbReference type="InterPro" id="IPR008910">
    <property type="entry name" value="MSC_TM_helix"/>
</dbReference>
<proteinExistence type="inferred from homology"/>
<comment type="subcellular location">
    <subcellularLocation>
        <location evidence="1">Cell membrane</location>
        <topology evidence="1">Multi-pass membrane protein</topology>
    </subcellularLocation>
</comment>
<dbReference type="RefSeq" id="WP_076733184.1">
    <property type="nucleotide sequence ID" value="NZ_CP019352.1"/>
</dbReference>
<keyword evidence="11" id="KW-1185">Reference proteome</keyword>
<evidence type="ECO:0000256" key="7">
    <source>
        <dbReference type="SAM" id="Phobius"/>
    </source>
</evidence>
<dbReference type="GO" id="GO:0008381">
    <property type="term" value="F:mechanosensitive monoatomic ion channel activity"/>
    <property type="evidence" value="ECO:0007669"/>
    <property type="project" value="InterPro"/>
</dbReference>
<dbReference type="InterPro" id="IPR045275">
    <property type="entry name" value="MscS_archaea/bacteria_type"/>
</dbReference>
<dbReference type="Gene3D" id="1.10.287.1260">
    <property type="match status" value="1"/>
</dbReference>
<sequence length="299" mass="33195">MTEELNRAYELLSDKLIGWFNAIVKNIPNLIIAIIVLVVFYYISKYVSRIIGKLVSKKVHQDSLVNIITKIVAIVIIAAGLFLALGILNLSKTLETLIGAAGVSGLVIGLALQGTLSNTFAGIVLSFRKSIELGHWVETNGFAGEVVEISLKNFVVKEADNKLVMIPNKSILENPVKNYSLTKKMRIIVSCGVGYESDLEKVKQLTKSAIAKQFAEVEKEEDVEFYYQEFGDSSINFITRFWIKGNKAKDKITGQSDAIIAIKKAFDAENINIPFPIRTLQFDNKLSLAKDEKFNEAEA</sequence>
<feature type="transmembrane region" description="Helical" evidence="7">
    <location>
        <begin position="64"/>
        <end position="88"/>
    </location>
</feature>
<reference evidence="10 11" key="1">
    <citation type="submission" date="2017-01" db="EMBL/GenBank/DDBJ databases">
        <title>Complete genome of Lacinutrix venerupis DOK2-8 isolated from seawater in Dokdo.</title>
        <authorList>
            <person name="Chi W.-J."/>
            <person name="Kim J.H."/>
        </authorList>
    </citation>
    <scope>NUCLEOTIDE SEQUENCE [LARGE SCALE GENOMIC DNA]</scope>
    <source>
        <strain evidence="10 11">DOK2-8</strain>
    </source>
</reference>
<dbReference type="InterPro" id="IPR006685">
    <property type="entry name" value="MscS_channel_2nd"/>
</dbReference>
<dbReference type="Pfam" id="PF00924">
    <property type="entry name" value="MS_channel_2nd"/>
    <property type="match status" value="1"/>
</dbReference>
<dbReference type="SUPFAM" id="SSF82861">
    <property type="entry name" value="Mechanosensitive channel protein MscS (YggB), transmembrane region"/>
    <property type="match status" value="1"/>
</dbReference>
<evidence type="ECO:0000313" key="10">
    <source>
        <dbReference type="EMBL" id="APY00277.1"/>
    </source>
</evidence>
<dbReference type="PANTHER" id="PTHR30221:SF1">
    <property type="entry name" value="SMALL-CONDUCTANCE MECHANOSENSITIVE CHANNEL"/>
    <property type="match status" value="1"/>
</dbReference>
<dbReference type="PANTHER" id="PTHR30221">
    <property type="entry name" value="SMALL-CONDUCTANCE MECHANOSENSITIVE CHANNEL"/>
    <property type="match status" value="1"/>
</dbReference>
<dbReference type="Pfam" id="PF05552">
    <property type="entry name" value="MS_channel_1st_1"/>
    <property type="match status" value="1"/>
</dbReference>
<evidence type="ECO:0000259" key="8">
    <source>
        <dbReference type="Pfam" id="PF00924"/>
    </source>
</evidence>
<evidence type="ECO:0000256" key="4">
    <source>
        <dbReference type="ARBA" id="ARBA00022692"/>
    </source>
</evidence>
<protein>
    <submittedName>
        <fullName evidence="10">Mechanosensitive ion channel protein MscS</fullName>
    </submittedName>
</protein>
<dbReference type="KEGG" id="lvn:BWR22_08110"/>
<keyword evidence="6 7" id="KW-0472">Membrane</keyword>
<name>A0AAC9PW06_9FLAO</name>
<dbReference type="AlphaFoldDB" id="A0AAC9PW06"/>
<evidence type="ECO:0000256" key="5">
    <source>
        <dbReference type="ARBA" id="ARBA00022989"/>
    </source>
</evidence>
<feature type="transmembrane region" description="Helical" evidence="7">
    <location>
        <begin position="100"/>
        <end position="125"/>
    </location>
</feature>
<feature type="domain" description="Mechanosensitive ion channel MscS" evidence="8">
    <location>
        <begin position="115"/>
        <end position="180"/>
    </location>
</feature>
<keyword evidence="4 7" id="KW-0812">Transmembrane</keyword>
<dbReference type="Gene3D" id="2.30.30.60">
    <property type="match status" value="1"/>
</dbReference>
<keyword evidence="3" id="KW-1003">Cell membrane</keyword>
<gene>
    <name evidence="10" type="ORF">BWR22_08110</name>
</gene>